<name>A0A5A7R0N8_STRAF</name>
<protein>
    <submittedName>
        <fullName evidence="2">NADH dehydrogenase 1 beta subcomplex subunit 3</fullName>
    </submittedName>
</protein>
<dbReference type="AlphaFoldDB" id="A0A5A7R0N8"/>
<dbReference type="Proteomes" id="UP000325081">
    <property type="component" value="Unassembled WGS sequence"/>
</dbReference>
<proteinExistence type="predicted"/>
<keyword evidence="3" id="KW-1185">Reference proteome</keyword>
<evidence type="ECO:0000313" key="3">
    <source>
        <dbReference type="Proteomes" id="UP000325081"/>
    </source>
</evidence>
<dbReference type="EMBL" id="BKCP01009404">
    <property type="protein sequence ID" value="GER50918.1"/>
    <property type="molecule type" value="Genomic_DNA"/>
</dbReference>
<comment type="caution">
    <text evidence="2">The sequence shown here is derived from an EMBL/GenBank/DDBJ whole genome shotgun (WGS) entry which is preliminary data.</text>
</comment>
<feature type="compositionally biased region" description="Basic and acidic residues" evidence="1">
    <location>
        <begin position="1"/>
        <end position="15"/>
    </location>
</feature>
<organism evidence="2 3">
    <name type="scientific">Striga asiatica</name>
    <name type="common">Asiatic witchweed</name>
    <name type="synonym">Buchnera asiatica</name>
    <dbReference type="NCBI Taxonomy" id="4170"/>
    <lineage>
        <taxon>Eukaryota</taxon>
        <taxon>Viridiplantae</taxon>
        <taxon>Streptophyta</taxon>
        <taxon>Embryophyta</taxon>
        <taxon>Tracheophyta</taxon>
        <taxon>Spermatophyta</taxon>
        <taxon>Magnoliopsida</taxon>
        <taxon>eudicotyledons</taxon>
        <taxon>Gunneridae</taxon>
        <taxon>Pentapetalae</taxon>
        <taxon>asterids</taxon>
        <taxon>lamiids</taxon>
        <taxon>Lamiales</taxon>
        <taxon>Orobanchaceae</taxon>
        <taxon>Buchnereae</taxon>
        <taxon>Striga</taxon>
    </lineage>
</organism>
<feature type="region of interest" description="Disordered" evidence="1">
    <location>
        <begin position="1"/>
        <end position="23"/>
    </location>
</feature>
<reference evidence="3" key="1">
    <citation type="journal article" date="2019" name="Curr. Biol.">
        <title>Genome Sequence of Striga asiatica Provides Insight into the Evolution of Plant Parasitism.</title>
        <authorList>
            <person name="Yoshida S."/>
            <person name="Kim S."/>
            <person name="Wafula E.K."/>
            <person name="Tanskanen J."/>
            <person name="Kim Y.M."/>
            <person name="Honaas L."/>
            <person name="Yang Z."/>
            <person name="Spallek T."/>
            <person name="Conn C.E."/>
            <person name="Ichihashi Y."/>
            <person name="Cheong K."/>
            <person name="Cui S."/>
            <person name="Der J.P."/>
            <person name="Gundlach H."/>
            <person name="Jiao Y."/>
            <person name="Hori C."/>
            <person name="Ishida J.K."/>
            <person name="Kasahara H."/>
            <person name="Kiba T."/>
            <person name="Kim M.S."/>
            <person name="Koo N."/>
            <person name="Laohavisit A."/>
            <person name="Lee Y.H."/>
            <person name="Lumba S."/>
            <person name="McCourt P."/>
            <person name="Mortimer J.C."/>
            <person name="Mutuku J.M."/>
            <person name="Nomura T."/>
            <person name="Sasaki-Sekimoto Y."/>
            <person name="Seto Y."/>
            <person name="Wang Y."/>
            <person name="Wakatake T."/>
            <person name="Sakakibara H."/>
            <person name="Demura T."/>
            <person name="Yamaguchi S."/>
            <person name="Yoneyama K."/>
            <person name="Manabe R.I."/>
            <person name="Nelson D.C."/>
            <person name="Schulman A.H."/>
            <person name="Timko M.P."/>
            <person name="dePamphilis C.W."/>
            <person name="Choi D."/>
            <person name="Shirasu K."/>
        </authorList>
    </citation>
    <scope>NUCLEOTIDE SEQUENCE [LARGE SCALE GENOMIC DNA]</scope>
    <source>
        <strain evidence="3">cv. UVA1</strain>
    </source>
</reference>
<evidence type="ECO:0000256" key="1">
    <source>
        <dbReference type="SAM" id="MobiDB-lite"/>
    </source>
</evidence>
<sequence length="141" mass="15856">MESAEKEMKGLREGENDGQLQLQSGQRVVQEIRGVAGAPDGGGMQPDGDVAEIFGDISAKRRFIIHHREKKKKMAPSAGLAPAYRCWIINGGPIERVETKMCGIFFRHFGRGEVYMGLLWWNWDFQRSDAGLPAEKYSQPF</sequence>
<evidence type="ECO:0000313" key="2">
    <source>
        <dbReference type="EMBL" id="GER50918.1"/>
    </source>
</evidence>
<gene>
    <name evidence="2" type="ORF">STAS_28258</name>
</gene>
<accession>A0A5A7R0N8</accession>